<evidence type="ECO:0000256" key="2">
    <source>
        <dbReference type="ARBA" id="ARBA00006244"/>
    </source>
</evidence>
<evidence type="ECO:0000256" key="3">
    <source>
        <dbReference type="ARBA" id="ARBA00022692"/>
    </source>
</evidence>
<dbReference type="Ensembl" id="ENSEBUT00000015627.1">
    <property type="protein sequence ID" value="ENSEBUP00000015051.1"/>
    <property type="gene ID" value="ENSEBUG00000009433.1"/>
</dbReference>
<evidence type="ECO:0000256" key="6">
    <source>
        <dbReference type="ARBA" id="ARBA00049737"/>
    </source>
</evidence>
<keyword evidence="3 7" id="KW-0812">Transmembrane</keyword>
<dbReference type="GO" id="GO:0005886">
    <property type="term" value="C:plasma membrane"/>
    <property type="evidence" value="ECO:0007669"/>
    <property type="project" value="TreeGrafter"/>
</dbReference>
<evidence type="ECO:0000256" key="5">
    <source>
        <dbReference type="ARBA" id="ARBA00023136"/>
    </source>
</evidence>
<evidence type="ECO:0000256" key="1">
    <source>
        <dbReference type="ARBA" id="ARBA00004141"/>
    </source>
</evidence>
<reference evidence="9" key="1">
    <citation type="submission" date="2025-08" db="UniProtKB">
        <authorList>
            <consortium name="Ensembl"/>
        </authorList>
    </citation>
    <scope>IDENTIFICATION</scope>
</reference>
<feature type="transmembrane region" description="Helical" evidence="7">
    <location>
        <begin position="298"/>
        <end position="320"/>
    </location>
</feature>
<dbReference type="GeneTree" id="ENSGT00390000016940"/>
<keyword evidence="4 7" id="KW-1133">Transmembrane helix</keyword>
<dbReference type="PANTHER" id="PTHR31247">
    <property type="entry name" value="TRANSMEMBRANE PROTEIN 198 FAMILY MEMBER"/>
    <property type="match status" value="1"/>
</dbReference>
<feature type="transmembrane region" description="Helical" evidence="7">
    <location>
        <begin position="217"/>
        <end position="237"/>
    </location>
</feature>
<evidence type="ECO:0000313" key="9">
    <source>
        <dbReference type="Ensembl" id="ENSEBUP00000015051.1"/>
    </source>
</evidence>
<keyword evidence="10" id="KW-1185">Reference proteome</keyword>
<protein>
    <recommendedName>
        <fullName evidence="6">Transmembrane protein 198</fullName>
    </recommendedName>
</protein>
<feature type="transmembrane region" description="Helical" evidence="7">
    <location>
        <begin position="273"/>
        <end position="292"/>
    </location>
</feature>
<feature type="domain" description="TM7S3/TM198-like" evidence="8">
    <location>
        <begin position="197"/>
        <end position="391"/>
    </location>
</feature>
<feature type="transmembrane region" description="Helical" evidence="7">
    <location>
        <begin position="249"/>
        <end position="268"/>
    </location>
</feature>
<evidence type="ECO:0000256" key="7">
    <source>
        <dbReference type="SAM" id="Phobius"/>
    </source>
</evidence>
<feature type="transmembrane region" description="Helical" evidence="7">
    <location>
        <begin position="327"/>
        <end position="347"/>
    </location>
</feature>
<dbReference type="InterPro" id="IPR040236">
    <property type="entry name" value="TMEM198"/>
</dbReference>
<keyword evidence="5 7" id="KW-0472">Membrane</keyword>
<evidence type="ECO:0000256" key="4">
    <source>
        <dbReference type="ARBA" id="ARBA00022989"/>
    </source>
</evidence>
<comment type="subcellular location">
    <subcellularLocation>
        <location evidence="1">Membrane</location>
        <topology evidence="1">Multi-pass membrane protein</topology>
    </subcellularLocation>
</comment>
<proteinExistence type="inferred from homology"/>
<sequence>MMCAMRTKGALLGLSTPCRPRVDGLVGVRYNCSCQTLCSLFPTVWTIISLSDQVKLWMHRGMLATCACANELFLASLLGKHPYWRRAIGIRRKHGGNKQKPKMKSSGGIWIGFAFQLLLLYPQTHPGTAKCLCEKGPGTLGRLLRPVLPSIPYTMTAVPHAVSLHAITTELPIPTEGPDPCTVEIERTYDALPSAVAAVCCLFGIVYCFFGYRCFKAVMFLTGLLFGSIVIFLLCYKEQILETRLSDKASAGIGLAVGLLCGLVTMLLRSVGLFMTGLLLGLQVAAAGLIVAEQFVHLPSAWVTVGALLGTGVLTALLALHWQRAITILATAVFGAAILTVAVDYFVEDLHLITYVYNRLCVVPTSQLCWYSWAVLAVWPVLVMLGLVTQWKLTADGYSHTEVIVSHRQKRVPLRRLRQQDAHKERNCSSSNAMYRRKPGAVKRCDGDVLSPVWCTFSHTCLLLCNEWACSFTKFIQLVPYVDYVEIFGCASLQIKL</sequence>
<accession>A0A8C4QGC8</accession>
<feature type="transmembrane region" description="Helical" evidence="7">
    <location>
        <begin position="191"/>
        <end position="210"/>
    </location>
</feature>
<dbReference type="PANTHER" id="PTHR31247:SF5">
    <property type="entry name" value="DUF4203 DOMAIN-CONTAINING PROTEIN"/>
    <property type="match status" value="1"/>
</dbReference>
<dbReference type="InterPro" id="IPR025256">
    <property type="entry name" value="TM7S3/TM198-like_dom"/>
</dbReference>
<organism evidence="9 10">
    <name type="scientific">Eptatretus burgeri</name>
    <name type="common">Inshore hagfish</name>
    <dbReference type="NCBI Taxonomy" id="7764"/>
    <lineage>
        <taxon>Eukaryota</taxon>
        <taxon>Metazoa</taxon>
        <taxon>Chordata</taxon>
        <taxon>Craniata</taxon>
        <taxon>Vertebrata</taxon>
        <taxon>Cyclostomata</taxon>
        <taxon>Myxini</taxon>
        <taxon>Myxiniformes</taxon>
        <taxon>Myxinidae</taxon>
        <taxon>Eptatretinae</taxon>
        <taxon>Eptatretus</taxon>
    </lineage>
</organism>
<comment type="similarity">
    <text evidence="2">Belongs to the TMEM198 family.</text>
</comment>
<dbReference type="Pfam" id="PF13886">
    <property type="entry name" value="TM7S3_TM198"/>
    <property type="match status" value="1"/>
</dbReference>
<evidence type="ECO:0000313" key="10">
    <source>
        <dbReference type="Proteomes" id="UP000694388"/>
    </source>
</evidence>
<evidence type="ECO:0000259" key="8">
    <source>
        <dbReference type="Pfam" id="PF13886"/>
    </source>
</evidence>
<dbReference type="Proteomes" id="UP000694388">
    <property type="component" value="Unplaced"/>
</dbReference>
<dbReference type="AlphaFoldDB" id="A0A8C4QGC8"/>
<reference evidence="9" key="2">
    <citation type="submission" date="2025-09" db="UniProtKB">
        <authorList>
            <consortium name="Ensembl"/>
        </authorList>
    </citation>
    <scope>IDENTIFICATION</scope>
</reference>
<name>A0A8C4QGC8_EPTBU</name>
<feature type="transmembrane region" description="Helical" evidence="7">
    <location>
        <begin position="370"/>
        <end position="388"/>
    </location>
</feature>